<evidence type="ECO:0000313" key="1">
    <source>
        <dbReference type="EMBL" id="GIO48333.1"/>
    </source>
</evidence>
<dbReference type="InterPro" id="IPR010349">
    <property type="entry name" value="Asparaginase_II"/>
</dbReference>
<protein>
    <submittedName>
        <fullName evidence="1">Asparaginase</fullName>
    </submittedName>
</protein>
<organism evidence="1 2">
    <name type="scientific">Paenibacillus azoreducens</name>
    <dbReference type="NCBI Taxonomy" id="116718"/>
    <lineage>
        <taxon>Bacteria</taxon>
        <taxon>Bacillati</taxon>
        <taxon>Bacillota</taxon>
        <taxon>Bacilli</taxon>
        <taxon>Bacillales</taxon>
        <taxon>Paenibacillaceae</taxon>
        <taxon>Paenibacillus</taxon>
    </lineage>
</organism>
<accession>A0A919YFH5</accession>
<gene>
    <name evidence="1" type="ORF">J34TS1_30980</name>
</gene>
<keyword evidence="2" id="KW-1185">Reference proteome</keyword>
<reference evidence="1 2" key="1">
    <citation type="submission" date="2021-03" db="EMBL/GenBank/DDBJ databases">
        <title>Antimicrobial resistance genes in bacteria isolated from Japanese honey, and their potential for conferring macrolide and lincosamide resistance in the American foulbrood pathogen Paenibacillus larvae.</title>
        <authorList>
            <person name="Okamoto M."/>
            <person name="Kumagai M."/>
            <person name="Kanamori H."/>
            <person name="Takamatsu D."/>
        </authorList>
    </citation>
    <scope>NUCLEOTIDE SEQUENCE [LARGE SCALE GENOMIC DNA]</scope>
    <source>
        <strain evidence="1 2">J34TS1</strain>
    </source>
</reference>
<sequence>MESVLVKEYRADIMECAHHGHISIVNERGEVTASAGDPDFVTFTRSAAKPLQAIAAIRGGIASRFGLSGKEIAIMTASHVAEPEHVEVLESFMQKTGLSETELICAPSYPLNERSKEDVLRHDGSKRRLYHNCSGKHLGVLAYCKMKGYPLEGYADPEHPVQKEIIETVSMMCGIKAEQIVLGTDGCGFPVFGLPLSAMASAYVKLACPDLIADEATREAVTIITQAMNRHPEMVGGSGRLDSLVLQDSNIIAKGGFKGVYCFGLKKERLGIAFKVLDGSEEEWGLIVQAILEQTGYANLSLIRQMKEDFTHDIYNDAGKKVGYADTVFQLRFTQP</sequence>
<dbReference type="Proteomes" id="UP000682811">
    <property type="component" value="Unassembled WGS sequence"/>
</dbReference>
<dbReference type="PANTHER" id="PTHR42110">
    <property type="entry name" value="L-ASPARAGINASE, PUTATIVE (AFU_ORTHOLOGUE AFUA_3G11890)-RELATED"/>
    <property type="match status" value="1"/>
</dbReference>
<evidence type="ECO:0000313" key="2">
    <source>
        <dbReference type="Proteomes" id="UP000682811"/>
    </source>
</evidence>
<comment type="caution">
    <text evidence="1">The sequence shown here is derived from an EMBL/GenBank/DDBJ whole genome shotgun (WGS) entry which is preliminary data.</text>
</comment>
<dbReference type="Pfam" id="PF06089">
    <property type="entry name" value="Asparaginase_II"/>
    <property type="match status" value="1"/>
</dbReference>
<dbReference type="PANTHER" id="PTHR42110:SF1">
    <property type="entry name" value="L-ASPARAGINASE, PUTATIVE (AFU_ORTHOLOGUE AFUA_3G11890)-RELATED"/>
    <property type="match status" value="1"/>
</dbReference>
<dbReference type="RefSeq" id="WP_212979007.1">
    <property type="nucleotide sequence ID" value="NZ_AP025343.1"/>
</dbReference>
<dbReference type="EMBL" id="BORT01000013">
    <property type="protein sequence ID" value="GIO48333.1"/>
    <property type="molecule type" value="Genomic_DNA"/>
</dbReference>
<dbReference type="AlphaFoldDB" id="A0A919YFH5"/>
<proteinExistence type="predicted"/>
<name>A0A919YFH5_9BACL</name>